<dbReference type="Gene3D" id="2.60.40.1890">
    <property type="entry name" value="PCu(A)C copper chaperone"/>
    <property type="match status" value="1"/>
</dbReference>
<evidence type="ECO:0000313" key="4">
    <source>
        <dbReference type="Proteomes" id="UP000530928"/>
    </source>
</evidence>
<keyword evidence="2" id="KW-0732">Signal</keyword>
<dbReference type="PROSITE" id="PS51257">
    <property type="entry name" value="PROKAR_LIPOPROTEIN"/>
    <property type="match status" value="1"/>
</dbReference>
<feature type="chain" id="PRO_5038907718" description="Copper chaperone PCu(A)C" evidence="2">
    <location>
        <begin position="21"/>
        <end position="196"/>
    </location>
</feature>
<feature type="signal peptide" evidence="2">
    <location>
        <begin position="1"/>
        <end position="20"/>
    </location>
</feature>
<dbReference type="Pfam" id="PF04314">
    <property type="entry name" value="PCuAC"/>
    <property type="match status" value="1"/>
</dbReference>
<dbReference type="InterPro" id="IPR036182">
    <property type="entry name" value="PCuAC_sf"/>
</dbReference>
<comment type="caution">
    <text evidence="3">The sequence shown here is derived from an EMBL/GenBank/DDBJ whole genome shotgun (WGS) entry which is preliminary data.</text>
</comment>
<sequence length="196" mass="20026">MTSRRWIIAAAALLAAPVLAGCSAGFHANTNKPYMPVEGAALIDHAADLPTYGGKQGLTIPQVFILGPDAGAQLAQGGKAPVYLNALSYSGDALQAVTAEGLGTVTLTSPIELPANQLVNTGKPTPQVMIDGLAKPLHGGESFKLTFQFAKAGAVTLDVPVVTRSREYTAYPMAPGATPAPTPSASPTEHAEEGGH</sequence>
<protein>
    <recommendedName>
        <fullName evidence="5">Copper chaperone PCu(A)C</fullName>
    </recommendedName>
</protein>
<keyword evidence="4" id="KW-1185">Reference proteome</keyword>
<name>A0A7W0HV99_9ACTN</name>
<accession>A0A7W0HV99</accession>
<organism evidence="3 4">
    <name type="scientific">Nonomuraea soli</name>
    <dbReference type="NCBI Taxonomy" id="1032476"/>
    <lineage>
        <taxon>Bacteria</taxon>
        <taxon>Bacillati</taxon>
        <taxon>Actinomycetota</taxon>
        <taxon>Actinomycetes</taxon>
        <taxon>Streptosporangiales</taxon>
        <taxon>Streptosporangiaceae</taxon>
        <taxon>Nonomuraea</taxon>
    </lineage>
</organism>
<proteinExistence type="predicted"/>
<gene>
    <name evidence="3" type="ORF">HNR30_008435</name>
</gene>
<reference evidence="3 4" key="1">
    <citation type="submission" date="2020-07" db="EMBL/GenBank/DDBJ databases">
        <title>Genomic Encyclopedia of Type Strains, Phase IV (KMG-IV): sequencing the most valuable type-strain genomes for metagenomic binning, comparative biology and taxonomic classification.</title>
        <authorList>
            <person name="Goeker M."/>
        </authorList>
    </citation>
    <scope>NUCLEOTIDE SEQUENCE [LARGE SCALE GENOMIC DNA]</scope>
    <source>
        <strain evidence="3 4">DSM 45533</strain>
    </source>
</reference>
<dbReference type="EMBL" id="JACDUR010000010">
    <property type="protein sequence ID" value="MBA2897039.1"/>
    <property type="molecule type" value="Genomic_DNA"/>
</dbReference>
<dbReference type="InterPro" id="IPR007410">
    <property type="entry name" value="LpqE-like"/>
</dbReference>
<feature type="region of interest" description="Disordered" evidence="1">
    <location>
        <begin position="172"/>
        <end position="196"/>
    </location>
</feature>
<evidence type="ECO:0000256" key="2">
    <source>
        <dbReference type="SAM" id="SignalP"/>
    </source>
</evidence>
<evidence type="ECO:0000256" key="1">
    <source>
        <dbReference type="SAM" id="MobiDB-lite"/>
    </source>
</evidence>
<evidence type="ECO:0000313" key="3">
    <source>
        <dbReference type="EMBL" id="MBA2897039.1"/>
    </source>
</evidence>
<dbReference type="Proteomes" id="UP000530928">
    <property type="component" value="Unassembled WGS sequence"/>
</dbReference>
<dbReference type="SUPFAM" id="SSF110087">
    <property type="entry name" value="DR1885-like metal-binding protein"/>
    <property type="match status" value="1"/>
</dbReference>
<evidence type="ECO:0008006" key="5">
    <source>
        <dbReference type="Google" id="ProtNLM"/>
    </source>
</evidence>
<dbReference type="RefSeq" id="WP_312895025.1">
    <property type="nucleotide sequence ID" value="NZ_BAABAM010000010.1"/>
</dbReference>
<dbReference type="AlphaFoldDB" id="A0A7W0HV99"/>